<comment type="subcellular location">
    <subcellularLocation>
        <location evidence="1">Nucleus</location>
        <location evidence="1">Nucleolus</location>
    </subcellularLocation>
</comment>
<proteinExistence type="predicted"/>
<feature type="region of interest" description="Disordered" evidence="7">
    <location>
        <begin position="870"/>
        <end position="895"/>
    </location>
</feature>
<accession>A0A8J5HI12</accession>
<evidence type="ECO:0000313" key="9">
    <source>
        <dbReference type="EMBL" id="KAG6528924.1"/>
    </source>
</evidence>
<protein>
    <recommendedName>
        <fullName evidence="8">DEK-C domain-containing protein</fullName>
    </recommendedName>
</protein>
<dbReference type="Gene3D" id="1.10.10.60">
    <property type="entry name" value="Homeodomain-like"/>
    <property type="match status" value="1"/>
</dbReference>
<evidence type="ECO:0000256" key="7">
    <source>
        <dbReference type="SAM" id="MobiDB-lite"/>
    </source>
</evidence>
<dbReference type="GO" id="GO:0042393">
    <property type="term" value="F:histone binding"/>
    <property type="evidence" value="ECO:0007669"/>
    <property type="project" value="TreeGrafter"/>
</dbReference>
<reference evidence="9 10" key="1">
    <citation type="submission" date="2020-08" db="EMBL/GenBank/DDBJ databases">
        <title>Plant Genome Project.</title>
        <authorList>
            <person name="Zhang R.-G."/>
        </authorList>
    </citation>
    <scope>NUCLEOTIDE SEQUENCE [LARGE SCALE GENOMIC DNA]</scope>
    <source>
        <tissue evidence="9">Rhizome</tissue>
    </source>
</reference>
<feature type="compositionally biased region" description="Basic and acidic residues" evidence="7">
    <location>
        <begin position="357"/>
        <end position="366"/>
    </location>
</feature>
<dbReference type="SUPFAM" id="SSF109715">
    <property type="entry name" value="DEK C-terminal domain"/>
    <property type="match status" value="1"/>
</dbReference>
<dbReference type="GO" id="GO:0005730">
    <property type="term" value="C:nucleolus"/>
    <property type="evidence" value="ECO:0007669"/>
    <property type="project" value="UniProtKB-SubCell"/>
</dbReference>
<feature type="compositionally biased region" description="Basic and acidic residues" evidence="7">
    <location>
        <begin position="392"/>
        <end position="402"/>
    </location>
</feature>
<gene>
    <name evidence="9" type="ORF">ZIOFF_011116</name>
</gene>
<feature type="region of interest" description="Disordered" evidence="7">
    <location>
        <begin position="104"/>
        <end position="344"/>
    </location>
</feature>
<feature type="region of interest" description="Disordered" evidence="7">
    <location>
        <begin position="622"/>
        <end position="817"/>
    </location>
</feature>
<evidence type="ECO:0000256" key="3">
    <source>
        <dbReference type="ARBA" id="ARBA00023015"/>
    </source>
</evidence>
<feature type="region of interest" description="Disordered" evidence="7">
    <location>
        <begin position="357"/>
        <end position="439"/>
    </location>
</feature>
<evidence type="ECO:0000259" key="8">
    <source>
        <dbReference type="PROSITE" id="PS51998"/>
    </source>
</evidence>
<keyword evidence="5" id="KW-0804">Transcription</keyword>
<keyword evidence="6" id="KW-0539">Nucleus</keyword>
<dbReference type="EMBL" id="JACMSC010000003">
    <property type="protein sequence ID" value="KAG6528924.1"/>
    <property type="molecule type" value="Genomic_DNA"/>
</dbReference>
<feature type="compositionally biased region" description="Basic and acidic residues" evidence="7">
    <location>
        <begin position="725"/>
        <end position="743"/>
    </location>
</feature>
<feature type="compositionally biased region" description="Basic and acidic residues" evidence="7">
    <location>
        <begin position="150"/>
        <end position="265"/>
    </location>
</feature>
<keyword evidence="10" id="KW-1185">Reference proteome</keyword>
<feature type="domain" description="DEK-C" evidence="8">
    <location>
        <begin position="812"/>
        <end position="867"/>
    </location>
</feature>
<keyword evidence="3" id="KW-0805">Transcription regulation</keyword>
<evidence type="ECO:0000313" key="10">
    <source>
        <dbReference type="Proteomes" id="UP000734854"/>
    </source>
</evidence>
<dbReference type="GO" id="GO:0006325">
    <property type="term" value="P:chromatin organization"/>
    <property type="evidence" value="ECO:0007669"/>
    <property type="project" value="UniProtKB-KW"/>
</dbReference>
<keyword evidence="4" id="KW-0238">DNA-binding</keyword>
<feature type="compositionally biased region" description="Basic and acidic residues" evidence="7">
    <location>
        <begin position="655"/>
        <end position="668"/>
    </location>
</feature>
<feature type="compositionally biased region" description="Basic residues" evidence="7">
    <location>
        <begin position="884"/>
        <end position="895"/>
    </location>
</feature>
<evidence type="ECO:0000256" key="4">
    <source>
        <dbReference type="ARBA" id="ARBA00023125"/>
    </source>
</evidence>
<dbReference type="Pfam" id="PF08766">
    <property type="entry name" value="DEK_C"/>
    <property type="match status" value="1"/>
</dbReference>
<evidence type="ECO:0000256" key="2">
    <source>
        <dbReference type="ARBA" id="ARBA00022853"/>
    </source>
</evidence>
<dbReference type="FunFam" id="1.10.10.60:FF:000220">
    <property type="entry name" value="DEK domain-containing chromatin associated protein"/>
    <property type="match status" value="1"/>
</dbReference>
<evidence type="ECO:0000256" key="6">
    <source>
        <dbReference type="ARBA" id="ARBA00023242"/>
    </source>
</evidence>
<dbReference type="Proteomes" id="UP000734854">
    <property type="component" value="Unassembled WGS sequence"/>
</dbReference>
<feature type="compositionally biased region" description="Basic and acidic residues" evidence="7">
    <location>
        <begin position="276"/>
        <end position="298"/>
    </location>
</feature>
<sequence>MKIRICWSRRREGKPELLESTKGGDGAAMIQSVTDHIEDVEVDGDDGGLHWRCGWNIVREDRVLNFDIRLLLAGISILLGSLDWLRATVLEFVPFGMEECKPSSDAAETVMENGSTPLPEDKTCGAFDSQNKETTDISEETTILKGSVPLEHENVVSDSGDKGQEDKSNKKEEGEEKNHAEENVVAKVMDHEDSKEGVPDSGDKGNEDESVEKEVVVEKKHTEENTTAKETDIEESKEVKKIEASNTMEKENKIEESNEETKIEETIIVSEENDTGETKEDKETKDTNISAEDVKMADEGGNEAMEAESTVTVKPNDIEELEEDKKTDVAGTTNSEDVKVADVEGDEVMLIEDVKMVESHVGKSEEGIEEERVEQEPKGENGTDGGKNGNTEMKDEGKEVVGFKRKRSQVRKTKSKGSDNTTKAKELLSSPITSSVERPVRERKTVERLVEVIEKERSREFQVEKGRGTPLKDIPSVAHKLARKKPADIKLIHQTLFGRRGKAVNFKNHILQFSGFVWHESDLTLYLQEKQRAKMKEKLDKYVKDTLLDLCDLFDLPASKANSRKVGLPSASNYAIYDDSDFRLASLEIFSDHHVYYLVDMLQEELVEKLLDFLVAPHPNIEQSTKSRKRKRVAKGSLSKGIEDKYSKRHRKKQIRDEASLSEDKSASETDDEDGINDSSPHKDKAVDHLESEDEKDATHEVSEEDESEKEDIGTGNKYKKKVSKQKDSLGKERAGIESKREPALATTKSPKALSSKHSKSDDDDDGDVPAKVSSRKKITDAPKKRTIKSTKKEKDTGKKVGKYKAKSETQQPSKEELRKKICEILKEVDFNTATFTDILKRLAGHYKTDLTPRKASIKLMIQEELTKLAEAEEDEDEEEQPKAKNKRTKKQTVT</sequence>
<dbReference type="InterPro" id="IPR014876">
    <property type="entry name" value="DEK_C"/>
</dbReference>
<dbReference type="PROSITE" id="PS51998">
    <property type="entry name" value="DEK_C"/>
    <property type="match status" value="1"/>
</dbReference>
<dbReference type="InterPro" id="IPR044198">
    <property type="entry name" value="DEK"/>
</dbReference>
<dbReference type="PANTHER" id="PTHR13468:SF23">
    <property type="entry name" value="EXPRESSED PROTEIN"/>
    <property type="match status" value="1"/>
</dbReference>
<keyword evidence="2" id="KW-0156">Chromatin regulator</keyword>
<feature type="compositionally biased region" description="Basic residues" evidence="7">
    <location>
        <begin position="403"/>
        <end position="415"/>
    </location>
</feature>
<name>A0A8J5HI12_ZINOF</name>
<feature type="compositionally biased region" description="Basic and acidic residues" evidence="7">
    <location>
        <begin position="680"/>
        <end position="690"/>
    </location>
</feature>
<organism evidence="9 10">
    <name type="scientific">Zingiber officinale</name>
    <name type="common">Ginger</name>
    <name type="synonym">Amomum zingiber</name>
    <dbReference type="NCBI Taxonomy" id="94328"/>
    <lineage>
        <taxon>Eukaryota</taxon>
        <taxon>Viridiplantae</taxon>
        <taxon>Streptophyta</taxon>
        <taxon>Embryophyta</taxon>
        <taxon>Tracheophyta</taxon>
        <taxon>Spermatophyta</taxon>
        <taxon>Magnoliopsida</taxon>
        <taxon>Liliopsida</taxon>
        <taxon>Zingiberales</taxon>
        <taxon>Zingiberaceae</taxon>
        <taxon>Zingiber</taxon>
    </lineage>
</organism>
<dbReference type="GO" id="GO:2000779">
    <property type="term" value="P:regulation of double-strand break repair"/>
    <property type="evidence" value="ECO:0007669"/>
    <property type="project" value="TreeGrafter"/>
</dbReference>
<dbReference type="AlphaFoldDB" id="A0A8J5HI12"/>
<dbReference type="GO" id="GO:0003677">
    <property type="term" value="F:DNA binding"/>
    <property type="evidence" value="ECO:0007669"/>
    <property type="project" value="UniProtKB-KW"/>
</dbReference>
<evidence type="ECO:0000256" key="1">
    <source>
        <dbReference type="ARBA" id="ARBA00004604"/>
    </source>
</evidence>
<evidence type="ECO:0000256" key="5">
    <source>
        <dbReference type="ARBA" id="ARBA00023163"/>
    </source>
</evidence>
<dbReference type="PANTHER" id="PTHR13468">
    <property type="entry name" value="DEK PROTEIN"/>
    <property type="match status" value="1"/>
</dbReference>
<comment type="caution">
    <text evidence="9">The sequence shown here is derived from an EMBL/GenBank/DDBJ whole genome shotgun (WGS) entry which is preliminary data.</text>
</comment>